<dbReference type="PANTHER" id="PTHR36444">
    <property type="entry name" value="TRANSCRIPTIONAL REGULATOR PROTEIN YOBU-RELATED"/>
    <property type="match status" value="1"/>
</dbReference>
<keyword evidence="3" id="KW-1185">Reference proteome</keyword>
<reference evidence="2 3" key="1">
    <citation type="submission" date="2019-03" db="EMBL/GenBank/DDBJ databases">
        <title>Genomic Encyclopedia of Type Strains, Phase III (KMG-III): the genomes of soil and plant-associated and newly described type strains.</title>
        <authorList>
            <person name="Whitman W."/>
        </authorList>
    </citation>
    <scope>NUCLEOTIDE SEQUENCE [LARGE SCALE GENOMIC DNA]</scope>
    <source>
        <strain evidence="2 3">CECT 7972</strain>
    </source>
</reference>
<accession>A0A4R6ZME4</accession>
<proteinExistence type="predicted"/>
<dbReference type="STRING" id="1265846.PROCOU_12623"/>
<organism evidence="2 3">
    <name type="scientific">Listeria rocourtiae</name>
    <dbReference type="NCBI Taxonomy" id="647910"/>
    <lineage>
        <taxon>Bacteria</taxon>
        <taxon>Bacillati</taxon>
        <taxon>Bacillota</taxon>
        <taxon>Bacilli</taxon>
        <taxon>Bacillales</taxon>
        <taxon>Listeriaceae</taxon>
        <taxon>Listeria</taxon>
    </lineage>
</organism>
<dbReference type="OrthoDB" id="3173400at2"/>
<dbReference type="InterPro" id="IPR011256">
    <property type="entry name" value="Reg_factor_effector_dom_sf"/>
</dbReference>
<dbReference type="InterPro" id="IPR053182">
    <property type="entry name" value="YobU-like_regulator"/>
</dbReference>
<dbReference type="Gene3D" id="3.20.80.10">
    <property type="entry name" value="Regulatory factor, effector binding domain"/>
    <property type="match status" value="1"/>
</dbReference>
<dbReference type="InterPro" id="IPR029441">
    <property type="entry name" value="Cass2"/>
</dbReference>
<dbReference type="EMBL" id="SNZK01000004">
    <property type="protein sequence ID" value="TDR53548.1"/>
    <property type="molecule type" value="Genomic_DNA"/>
</dbReference>
<protein>
    <submittedName>
        <fullName evidence="2">Putative transcriptional regulator YdeE</fullName>
    </submittedName>
</protein>
<feature type="domain" description="Integron-associated effector binding protein" evidence="1">
    <location>
        <begin position="18"/>
        <end position="123"/>
    </location>
</feature>
<gene>
    <name evidence="2" type="ORF">DFP96_104137</name>
</gene>
<dbReference type="AlphaFoldDB" id="A0A4R6ZME4"/>
<name>A0A4R6ZME4_9LIST</name>
<dbReference type="Proteomes" id="UP000295558">
    <property type="component" value="Unassembled WGS sequence"/>
</dbReference>
<dbReference type="SUPFAM" id="SSF55136">
    <property type="entry name" value="Probable bacterial effector-binding domain"/>
    <property type="match status" value="1"/>
</dbReference>
<comment type="caution">
    <text evidence="2">The sequence shown here is derived from an EMBL/GenBank/DDBJ whole genome shotgun (WGS) entry which is preliminary data.</text>
</comment>
<dbReference type="RefSeq" id="WP_036072433.1">
    <property type="nucleotide sequence ID" value="NZ_SNZK01000004.1"/>
</dbReference>
<evidence type="ECO:0000313" key="3">
    <source>
        <dbReference type="Proteomes" id="UP000295558"/>
    </source>
</evidence>
<sequence length="126" mass="14937">MQTIYVIKKTRTNNFNDPDVANKIRKLWTEVQNLQQTNATFYGIYEEYENDYRGDYTVSVATSIRPFETSKEIMIPDQGYQVFNVETDVFATWQQIWNTPLNRSYLFDYEMYLPNGTIQIYIGLNA</sequence>
<dbReference type="Pfam" id="PF14526">
    <property type="entry name" value="Cass2"/>
    <property type="match status" value="1"/>
</dbReference>
<dbReference type="PANTHER" id="PTHR36444:SF2">
    <property type="entry name" value="TRANSCRIPTIONAL REGULATOR PROTEIN YOBU-RELATED"/>
    <property type="match status" value="1"/>
</dbReference>
<evidence type="ECO:0000259" key="1">
    <source>
        <dbReference type="Pfam" id="PF14526"/>
    </source>
</evidence>
<evidence type="ECO:0000313" key="2">
    <source>
        <dbReference type="EMBL" id="TDR53548.1"/>
    </source>
</evidence>